<accession>A0ACC1HV60</accession>
<evidence type="ECO:0000313" key="1">
    <source>
        <dbReference type="EMBL" id="KAJ1678983.1"/>
    </source>
</evidence>
<comment type="caution">
    <text evidence="1">The sequence shown here is derived from an EMBL/GenBank/DDBJ whole genome shotgun (WGS) entry which is preliminary data.</text>
</comment>
<organism evidence="1 2">
    <name type="scientific">Spiromyces aspiralis</name>
    <dbReference type="NCBI Taxonomy" id="68401"/>
    <lineage>
        <taxon>Eukaryota</taxon>
        <taxon>Fungi</taxon>
        <taxon>Fungi incertae sedis</taxon>
        <taxon>Zoopagomycota</taxon>
        <taxon>Kickxellomycotina</taxon>
        <taxon>Kickxellomycetes</taxon>
        <taxon>Kickxellales</taxon>
        <taxon>Kickxellaceae</taxon>
        <taxon>Spiromyces</taxon>
    </lineage>
</organism>
<gene>
    <name evidence="1" type="ORF">EV182_002965</name>
</gene>
<name>A0ACC1HV60_9FUNG</name>
<reference evidence="1" key="1">
    <citation type="submission" date="2022-06" db="EMBL/GenBank/DDBJ databases">
        <title>Phylogenomic reconstructions and comparative analyses of Kickxellomycotina fungi.</title>
        <authorList>
            <person name="Reynolds N.K."/>
            <person name="Stajich J.E."/>
            <person name="Barry K."/>
            <person name="Grigoriev I.V."/>
            <person name="Crous P."/>
            <person name="Smith M.E."/>
        </authorList>
    </citation>
    <scope>NUCLEOTIDE SEQUENCE</scope>
    <source>
        <strain evidence="1">RSA 2271</strain>
    </source>
</reference>
<dbReference type="EMBL" id="JAMZIH010000691">
    <property type="protein sequence ID" value="KAJ1678983.1"/>
    <property type="molecule type" value="Genomic_DNA"/>
</dbReference>
<dbReference type="Proteomes" id="UP001145114">
    <property type="component" value="Unassembled WGS sequence"/>
</dbReference>
<proteinExistence type="predicted"/>
<protein>
    <submittedName>
        <fullName evidence="1">Uncharacterized protein</fullName>
    </submittedName>
</protein>
<evidence type="ECO:0000313" key="2">
    <source>
        <dbReference type="Proteomes" id="UP001145114"/>
    </source>
</evidence>
<feature type="non-terminal residue" evidence="1">
    <location>
        <position position="119"/>
    </location>
</feature>
<sequence>MAPPPPVLTLLTRLFNAIPRGADCFSNLMEGAIQMPRWHADHRKLTWVKFMRRLAYWDIVNDVASTDDCWLVRPNTKEGQHITKLSKNGSRSKFATYRLTYLLLHPEQKAILEQRSRTK</sequence>
<keyword evidence="2" id="KW-1185">Reference proteome</keyword>